<proteinExistence type="predicted"/>
<dbReference type="EMBL" id="CP007142">
    <property type="protein sequence ID" value="AJQ97201.1"/>
    <property type="molecule type" value="Genomic_DNA"/>
</dbReference>
<protein>
    <recommendedName>
        <fullName evidence="4">Lipoprotein</fullName>
    </recommendedName>
</protein>
<dbReference type="Proteomes" id="UP000032266">
    <property type="component" value="Chromosome"/>
</dbReference>
<gene>
    <name evidence="2" type="ORF">YC6258_05171</name>
</gene>
<feature type="signal peptide" evidence="1">
    <location>
        <begin position="1"/>
        <end position="24"/>
    </location>
</feature>
<dbReference type="HOGENOM" id="CLU_1633089_0_0_6"/>
<evidence type="ECO:0000313" key="2">
    <source>
        <dbReference type="EMBL" id="AJQ97201.1"/>
    </source>
</evidence>
<accession>A0A0C5VSK9</accession>
<sequence>MKYFAVLFLSLGSMLLSSCSDSNAQSFNDNLNDFVNIDFVVVSQGYQTDQEGGQLLVANNQQRFTDIWQTIPSISGETPNPDFESNQVAIILTTISVCSSLEITSVSENEETILLEATKVTTTNPGLCDPTPEAFGQRDYAMVEFARTSKPVSIIYRARDEF</sequence>
<dbReference type="AlphaFoldDB" id="A0A0C5VSK9"/>
<organism evidence="2 3">
    <name type="scientific">Gynuella sunshinyii YC6258</name>
    <dbReference type="NCBI Taxonomy" id="1445510"/>
    <lineage>
        <taxon>Bacteria</taxon>
        <taxon>Pseudomonadati</taxon>
        <taxon>Pseudomonadota</taxon>
        <taxon>Gammaproteobacteria</taxon>
        <taxon>Oceanospirillales</taxon>
        <taxon>Saccharospirillaceae</taxon>
        <taxon>Gynuella</taxon>
    </lineage>
</organism>
<reference evidence="2 3" key="1">
    <citation type="submission" date="2014-01" db="EMBL/GenBank/DDBJ databases">
        <title>Full genme sequencing of cellulolytic bacterium Gynuella sunshinyii YC6258T gen. nov., sp. nov.</title>
        <authorList>
            <person name="Khan H."/>
            <person name="Chung E.J."/>
            <person name="Chung Y.R."/>
        </authorList>
    </citation>
    <scope>NUCLEOTIDE SEQUENCE [LARGE SCALE GENOMIC DNA]</scope>
    <source>
        <strain evidence="2 3">YC6258</strain>
    </source>
</reference>
<dbReference type="KEGG" id="gsn:YC6258_05171"/>
<keyword evidence="1" id="KW-0732">Signal</keyword>
<dbReference type="PROSITE" id="PS51257">
    <property type="entry name" value="PROKAR_LIPOPROTEIN"/>
    <property type="match status" value="1"/>
</dbReference>
<keyword evidence="3" id="KW-1185">Reference proteome</keyword>
<feature type="chain" id="PRO_5002183867" description="Lipoprotein" evidence="1">
    <location>
        <begin position="25"/>
        <end position="162"/>
    </location>
</feature>
<evidence type="ECO:0008006" key="4">
    <source>
        <dbReference type="Google" id="ProtNLM"/>
    </source>
</evidence>
<evidence type="ECO:0000256" key="1">
    <source>
        <dbReference type="SAM" id="SignalP"/>
    </source>
</evidence>
<dbReference type="RefSeq" id="WP_044619003.1">
    <property type="nucleotide sequence ID" value="NZ_CP007142.1"/>
</dbReference>
<evidence type="ECO:0000313" key="3">
    <source>
        <dbReference type="Proteomes" id="UP000032266"/>
    </source>
</evidence>
<name>A0A0C5VSK9_9GAMM</name>